<dbReference type="Pfam" id="PF03235">
    <property type="entry name" value="GmrSD_N"/>
    <property type="match status" value="1"/>
</dbReference>
<dbReference type="PANTHER" id="PTHR35149">
    <property type="entry name" value="SLL5132 PROTEIN"/>
    <property type="match status" value="1"/>
</dbReference>
<proteinExistence type="predicted"/>
<dbReference type="InterPro" id="IPR011089">
    <property type="entry name" value="GmrSD_C"/>
</dbReference>
<dbReference type="Proteomes" id="UP001157960">
    <property type="component" value="Unassembled WGS sequence"/>
</dbReference>
<evidence type="ECO:0000313" key="4">
    <source>
        <dbReference type="Proteomes" id="UP001157960"/>
    </source>
</evidence>
<dbReference type="PANTHER" id="PTHR35149:SF1">
    <property type="entry name" value="DUF5655 DOMAIN-CONTAINING PROTEIN"/>
    <property type="match status" value="1"/>
</dbReference>
<evidence type="ECO:0000313" key="3">
    <source>
        <dbReference type="EMBL" id="SMP18000.1"/>
    </source>
</evidence>
<reference evidence="3 4" key="1">
    <citation type="submission" date="2017-05" db="EMBL/GenBank/DDBJ databases">
        <authorList>
            <person name="Varghese N."/>
            <person name="Submissions S."/>
        </authorList>
    </citation>
    <scope>NUCLEOTIDE SEQUENCE [LARGE SCALE GENOMIC DNA]</scope>
    <source>
        <strain evidence="3 4">DSM 28214</strain>
    </source>
</reference>
<dbReference type="Pfam" id="PF07510">
    <property type="entry name" value="GmrSD_C"/>
    <property type="match status" value="1"/>
</dbReference>
<accession>A0ABY1NTP9</accession>
<evidence type="ECO:0000259" key="2">
    <source>
        <dbReference type="Pfam" id="PF07510"/>
    </source>
</evidence>
<keyword evidence="4" id="KW-1185">Reference proteome</keyword>
<comment type="caution">
    <text evidence="3">The sequence shown here is derived from an EMBL/GenBank/DDBJ whole genome shotgun (WGS) entry which is preliminary data.</text>
</comment>
<name>A0ABY1NTP9_9FLAO</name>
<evidence type="ECO:0000259" key="1">
    <source>
        <dbReference type="Pfam" id="PF03235"/>
    </source>
</evidence>
<sequence length="641" mass="75586">MQALNLYKVFNLGFFRIPDYQRGYSWTDKQLNELWDDLDEIQEIDGELKKHYTGTFFLEKTKATEQEKWIEDDFFFVVDGQQRLTTISILLFELLRYDTGYSNKTKELLVDTFLHVKSETGNSRVERFGYQETDRNYQYLNRVIFEDENILLPTNQKNLYSKNLSNAKTFFNDKIKNLSEDDRRLLFKKLTTCLVFDIRKIEKDLDVQAVFETMNNRGKPLTTLEKLKNRLIFLNEKIKQSDSDKTILRTNINSAWGKIYNSLAQNPDHFLDEDEFLSAHLSLYRKPKESVFSEKLAEEKIFQMFCNKSENFDEDETQKKELPVTHSKISQYIHNLSDTAPTWYNVNFPKDVIVQKILIMNSSKDVKIFLTAIFNKIKEPSTQKSLLISLEKILFRNRVPGLWVMDERNTSTWARNLYTTKDISTSIIDIQAEMMEYLLKKIHNEDMISGFQSLFTYVRGAVGFHRWGNLKYFLFEYDEKLKKEFNEGNDKVSLNDFESTSVEHVIPREYEAYWSNEVNEIVDQFESDHERYLAQKVVINSLGNLTILKNGKNSSLKNYGWDLKKQRYETGSYNEIEISKQLHWSKKEISARGYKLLLFLMEKIDGLNLSDDEINNCLYYNDEIIDVATTIATKSIISDEV</sequence>
<dbReference type="EMBL" id="FXTZ01000004">
    <property type="protein sequence ID" value="SMP18000.1"/>
    <property type="molecule type" value="Genomic_DNA"/>
</dbReference>
<dbReference type="InterPro" id="IPR004919">
    <property type="entry name" value="GmrSD_N"/>
</dbReference>
<organism evidence="3 4">
    <name type="scientific">Chryseobacterium profundimaris</name>
    <dbReference type="NCBI Taxonomy" id="1387275"/>
    <lineage>
        <taxon>Bacteria</taxon>
        <taxon>Pseudomonadati</taxon>
        <taxon>Bacteroidota</taxon>
        <taxon>Flavobacteriia</taxon>
        <taxon>Flavobacteriales</taxon>
        <taxon>Weeksellaceae</taxon>
        <taxon>Chryseobacterium group</taxon>
        <taxon>Chryseobacterium</taxon>
    </lineage>
</organism>
<dbReference type="RefSeq" id="WP_283421890.1">
    <property type="nucleotide sequence ID" value="NZ_FXTZ01000004.1"/>
</dbReference>
<feature type="domain" description="GmrSD restriction endonucleases C-terminal" evidence="2">
    <location>
        <begin position="465"/>
        <end position="596"/>
    </location>
</feature>
<gene>
    <name evidence="3" type="ORF">SAMN06264346_104196</name>
</gene>
<protein>
    <submittedName>
        <fullName evidence="3">Uncharacterized conserved protein, contains ParB-like and HNH nuclease domains</fullName>
    </submittedName>
</protein>
<feature type="domain" description="GmrSD restriction endonucleases N-terminal" evidence="1">
    <location>
        <begin position="11"/>
        <end position="231"/>
    </location>
</feature>